<dbReference type="Gene3D" id="1.10.760.10">
    <property type="entry name" value="Cytochrome c-like domain"/>
    <property type="match status" value="1"/>
</dbReference>
<feature type="signal peptide" evidence="6">
    <location>
        <begin position="1"/>
        <end position="21"/>
    </location>
</feature>
<dbReference type="InterPro" id="IPR013428">
    <property type="entry name" value="Membrane-bound_put_N"/>
</dbReference>
<evidence type="ECO:0000256" key="4">
    <source>
        <dbReference type="PROSITE-ProRule" id="PRU00433"/>
    </source>
</evidence>
<proteinExistence type="predicted"/>
<dbReference type="Gene3D" id="1.25.10.10">
    <property type="entry name" value="Leucine-rich Repeat Variant"/>
    <property type="match status" value="1"/>
</dbReference>
<dbReference type="PROSITE" id="PS51007">
    <property type="entry name" value="CYTC"/>
    <property type="match status" value="1"/>
</dbReference>
<keyword evidence="3 4" id="KW-0408">Iron</keyword>
<comment type="caution">
    <text evidence="8">The sequence shown here is derived from an EMBL/GenBank/DDBJ whole genome shotgun (WGS) entry which is preliminary data.</text>
</comment>
<evidence type="ECO:0000313" key="9">
    <source>
        <dbReference type="Proteomes" id="UP001597375"/>
    </source>
</evidence>
<keyword evidence="2 4" id="KW-0479">Metal-binding</keyword>
<dbReference type="EMBL" id="JBHUIT010000031">
    <property type="protein sequence ID" value="MFD2257541.1"/>
    <property type="molecule type" value="Genomic_DNA"/>
</dbReference>
<dbReference type="SUPFAM" id="SSF48371">
    <property type="entry name" value="ARM repeat"/>
    <property type="match status" value="1"/>
</dbReference>
<dbReference type="InterPro" id="IPR036909">
    <property type="entry name" value="Cyt_c-like_dom_sf"/>
</dbReference>
<dbReference type="RefSeq" id="WP_386820854.1">
    <property type="nucleotide sequence ID" value="NZ_JBHUIT010000031.1"/>
</dbReference>
<evidence type="ECO:0000256" key="3">
    <source>
        <dbReference type="ARBA" id="ARBA00023004"/>
    </source>
</evidence>
<evidence type="ECO:0000313" key="8">
    <source>
        <dbReference type="EMBL" id="MFD2257541.1"/>
    </source>
</evidence>
<dbReference type="InterPro" id="IPR055557">
    <property type="entry name" value="DUF7133"/>
</dbReference>
<feature type="chain" id="PRO_5047030655" evidence="6">
    <location>
        <begin position="22"/>
        <end position="895"/>
    </location>
</feature>
<dbReference type="InterPro" id="IPR009056">
    <property type="entry name" value="Cyt_c-like_dom"/>
</dbReference>
<name>A0ABW5DD09_9BACT</name>
<dbReference type="SUPFAM" id="SSF63829">
    <property type="entry name" value="Calcium-dependent phosphotriesterase"/>
    <property type="match status" value="1"/>
</dbReference>
<dbReference type="InterPro" id="IPR011989">
    <property type="entry name" value="ARM-like"/>
</dbReference>
<keyword evidence="9" id="KW-1185">Reference proteome</keyword>
<accession>A0ABW5DD09</accession>
<evidence type="ECO:0000259" key="7">
    <source>
        <dbReference type="PROSITE" id="PS51007"/>
    </source>
</evidence>
<dbReference type="SUPFAM" id="SSF46626">
    <property type="entry name" value="Cytochrome c"/>
    <property type="match status" value="1"/>
</dbReference>
<feature type="compositionally biased region" description="Basic and acidic residues" evidence="5">
    <location>
        <begin position="314"/>
        <end position="325"/>
    </location>
</feature>
<dbReference type="NCBIfam" id="TIGR02603">
    <property type="entry name" value="CxxCH_TIGR02603"/>
    <property type="match status" value="1"/>
</dbReference>
<dbReference type="PANTHER" id="PTHR33546:SF1">
    <property type="entry name" value="LARGE, MULTIFUNCTIONAL SECRETED PROTEIN"/>
    <property type="match status" value="1"/>
</dbReference>
<dbReference type="NCBIfam" id="TIGR02604">
    <property type="entry name" value="Piru_Ver_Nterm"/>
    <property type="match status" value="1"/>
</dbReference>
<dbReference type="InterPro" id="IPR016024">
    <property type="entry name" value="ARM-type_fold"/>
</dbReference>
<sequence>MNRILPNIGLLCMIAGGHAHAAPPRNPDAYVAQQELPDLSDKAPKKVAVADFTFPDDLEVTVWATTPMFFNPTNMDTDAAGRIYVAEGVNYRHHENRRPGGDRIMVLEDTDGDGTADKSICFVQEPALVAPLGVSVFDNKIVVAQPPSIIVYTDVDRDLKFDPAIDTREEILTGANARNHDHSLHATTAGPDGKWYFNQGNCGALLSNRDGFTLRLGGSYYNSGAGNPQWFNDPTEYAGKPSDDGKIWLSGAVGRMNPDGSSIEIMAHGMRNSYEHCHSSFGDLFQNDNDDRVSCRNTWLMEGGFLGYFSKDGKRSWSSDKRPDQDIPTAHWRQEDPGTIPSGDVYGSGSPTGIAFYENGALPEKYAGSLFSCEARQRVIFSYQPTLGKGAAMDLGEHSELLSSKDNVLFRPSDVMVGADGAIYVSDWFDSGVGGHKDVDESMSGTIYRIAPRGFKPVIPELGDDPLENGAKMLTSPATHVRNTGFELLKAAGKDALPILEELLKNEDRWIRARAVWLLPLIGSEGTEICRGRLTHSDPEQRLLAFRALRNAGADVLEIARVLVTDPSPAVRREIAVSLRSFPAKSKQELVVKLFSQLDNADDRTYLEACGLAAEGMEPEVWKSLVQSAAQEPLEWSEEFARITWRLQPEAAVPALIDRVHSRKLSASARRLAFDTLAFIATKDAVMTIADFANGSNKSLAKQARWWLFNRGLDEWESYGIRQLLKQRGIYDPDKITLRGIVTPEQPKTSNLPPATEIAAMEGDPARGKIQSARCMMCHRFEGNGVPFGPDLTGWVKDQGAEEFINALVVPSQSIAHGYEATRLHLNNGLQIDGIVRSIGDPIMIESMSGLTQLVPKNRIKRTEKRIFKSLMLSAEQLGLTPQDIADLAAYLRTL</sequence>
<evidence type="ECO:0000256" key="5">
    <source>
        <dbReference type="SAM" id="MobiDB-lite"/>
    </source>
</evidence>
<reference evidence="9" key="1">
    <citation type="journal article" date="2019" name="Int. J. Syst. Evol. Microbiol.">
        <title>The Global Catalogue of Microorganisms (GCM) 10K type strain sequencing project: providing services to taxonomists for standard genome sequencing and annotation.</title>
        <authorList>
            <consortium name="The Broad Institute Genomics Platform"/>
            <consortium name="The Broad Institute Genome Sequencing Center for Infectious Disease"/>
            <person name="Wu L."/>
            <person name="Ma J."/>
        </authorList>
    </citation>
    <scope>NUCLEOTIDE SEQUENCE [LARGE SCALE GENOMIC DNA]</scope>
    <source>
        <strain evidence="9">CGMCC 4.7106</strain>
    </source>
</reference>
<gene>
    <name evidence="8" type="ORF">ACFSSA_12735</name>
</gene>
<dbReference type="Gene3D" id="2.120.10.30">
    <property type="entry name" value="TolB, C-terminal domain"/>
    <property type="match status" value="1"/>
</dbReference>
<evidence type="ECO:0000256" key="2">
    <source>
        <dbReference type="ARBA" id="ARBA00022723"/>
    </source>
</evidence>
<dbReference type="InterPro" id="IPR013427">
    <property type="entry name" value="Haem-bd_dom_put"/>
</dbReference>
<keyword evidence="6" id="KW-0732">Signal</keyword>
<dbReference type="Proteomes" id="UP001597375">
    <property type="component" value="Unassembled WGS sequence"/>
</dbReference>
<feature type="region of interest" description="Disordered" evidence="5">
    <location>
        <begin position="314"/>
        <end position="345"/>
    </location>
</feature>
<dbReference type="Pfam" id="PF23500">
    <property type="entry name" value="DUF7133"/>
    <property type="match status" value="1"/>
</dbReference>
<feature type="domain" description="Cytochrome c" evidence="7">
    <location>
        <begin position="763"/>
        <end position="895"/>
    </location>
</feature>
<keyword evidence="1 4" id="KW-0349">Heme</keyword>
<organism evidence="8 9">
    <name type="scientific">Luteolibacter algae</name>
    <dbReference type="NCBI Taxonomy" id="454151"/>
    <lineage>
        <taxon>Bacteria</taxon>
        <taxon>Pseudomonadati</taxon>
        <taxon>Verrucomicrobiota</taxon>
        <taxon>Verrucomicrobiia</taxon>
        <taxon>Verrucomicrobiales</taxon>
        <taxon>Verrucomicrobiaceae</taxon>
        <taxon>Luteolibacter</taxon>
    </lineage>
</organism>
<dbReference type="InterPro" id="IPR011042">
    <property type="entry name" value="6-blade_b-propeller_TolB-like"/>
</dbReference>
<dbReference type="PANTHER" id="PTHR33546">
    <property type="entry name" value="LARGE, MULTIFUNCTIONAL SECRETED PROTEIN-RELATED"/>
    <property type="match status" value="1"/>
</dbReference>
<evidence type="ECO:0000256" key="1">
    <source>
        <dbReference type="ARBA" id="ARBA00022617"/>
    </source>
</evidence>
<protein>
    <submittedName>
        <fullName evidence="8">PVC-type heme-binding CxxCH protein</fullName>
    </submittedName>
</protein>
<evidence type="ECO:0000256" key="6">
    <source>
        <dbReference type="SAM" id="SignalP"/>
    </source>
</evidence>